<evidence type="ECO:0000256" key="10">
    <source>
        <dbReference type="ARBA" id="ARBA00022840"/>
    </source>
</evidence>
<dbReference type="InterPro" id="IPR041552">
    <property type="entry name" value="UvrA_DNA-bd"/>
</dbReference>
<evidence type="ECO:0000256" key="9">
    <source>
        <dbReference type="ARBA" id="ARBA00022833"/>
    </source>
</evidence>
<keyword evidence="11" id="KW-0267">Excision nuclease</keyword>
<keyword evidence="13" id="KW-0234">DNA repair</keyword>
<evidence type="ECO:0000256" key="12">
    <source>
        <dbReference type="ARBA" id="ARBA00023125"/>
    </source>
</evidence>
<reference evidence="18" key="1">
    <citation type="submission" date="2020-01" db="EMBL/GenBank/DDBJ databases">
        <title>Insect and environment-associated Actinomycetes.</title>
        <authorList>
            <person name="Currrie C."/>
            <person name="Chevrette M."/>
            <person name="Carlson C."/>
            <person name="Stubbendieck R."/>
            <person name="Wendt-Pienkowski E."/>
        </authorList>
    </citation>
    <scope>NUCLEOTIDE SEQUENCE</scope>
    <source>
        <strain evidence="18">SID14436</strain>
    </source>
</reference>
<dbReference type="RefSeq" id="WP_164338113.1">
    <property type="nucleotide sequence ID" value="NZ_JAAGMD010000349.1"/>
</dbReference>
<dbReference type="Pfam" id="PF00005">
    <property type="entry name" value="ABC_tran"/>
    <property type="match status" value="1"/>
</dbReference>
<keyword evidence="5" id="KW-0547">Nucleotide-binding</keyword>
<keyword evidence="7" id="KW-0228">DNA excision</keyword>
<evidence type="ECO:0000256" key="6">
    <source>
        <dbReference type="ARBA" id="ARBA00022763"/>
    </source>
</evidence>
<dbReference type="InterPro" id="IPR003593">
    <property type="entry name" value="AAA+_ATPase"/>
</dbReference>
<keyword evidence="10" id="KW-0067">ATP-binding</keyword>
<dbReference type="CDD" id="cd03270">
    <property type="entry name" value="ABC_UvrA_I"/>
    <property type="match status" value="1"/>
</dbReference>
<evidence type="ECO:0000256" key="14">
    <source>
        <dbReference type="ARBA" id="ARBA00038000"/>
    </source>
</evidence>
<evidence type="ECO:0000259" key="17">
    <source>
        <dbReference type="PROSITE" id="PS50893"/>
    </source>
</evidence>
<name>A0A6G3QTN8_9ACTN</name>
<evidence type="ECO:0000256" key="13">
    <source>
        <dbReference type="ARBA" id="ARBA00023204"/>
    </source>
</evidence>
<dbReference type="InterPro" id="IPR017871">
    <property type="entry name" value="ABC_transporter-like_CS"/>
</dbReference>
<dbReference type="PANTHER" id="PTHR43152:SF3">
    <property type="entry name" value="UVRABC SYSTEM PROTEIN A"/>
    <property type="match status" value="1"/>
</dbReference>
<feature type="domain" description="ABC transporter" evidence="17">
    <location>
        <begin position="1"/>
        <end position="437"/>
    </location>
</feature>
<dbReference type="EMBL" id="JAAGMD010000349">
    <property type="protein sequence ID" value="NEA86836.1"/>
    <property type="molecule type" value="Genomic_DNA"/>
</dbReference>
<dbReference type="GO" id="GO:0006281">
    <property type="term" value="P:DNA repair"/>
    <property type="evidence" value="ECO:0007669"/>
    <property type="project" value="UniProtKB-KW"/>
</dbReference>
<dbReference type="GO" id="GO:0003677">
    <property type="term" value="F:DNA binding"/>
    <property type="evidence" value="ECO:0007669"/>
    <property type="project" value="UniProtKB-KW"/>
</dbReference>
<keyword evidence="4" id="KW-0677">Repeat</keyword>
<keyword evidence="6" id="KW-0227">DNA damage</keyword>
<keyword evidence="2" id="KW-0963">Cytoplasm</keyword>
<dbReference type="AlphaFoldDB" id="A0A6G3QTN8"/>
<proteinExistence type="inferred from homology"/>
<evidence type="ECO:0000256" key="3">
    <source>
        <dbReference type="ARBA" id="ARBA00022723"/>
    </source>
</evidence>
<feature type="domain" description="ABC transporter" evidence="17">
    <location>
        <begin position="445"/>
        <end position="742"/>
    </location>
</feature>
<evidence type="ECO:0000256" key="4">
    <source>
        <dbReference type="ARBA" id="ARBA00022737"/>
    </source>
</evidence>
<dbReference type="GO" id="GO:0016887">
    <property type="term" value="F:ATP hydrolysis activity"/>
    <property type="evidence" value="ECO:0007669"/>
    <property type="project" value="InterPro"/>
</dbReference>
<gene>
    <name evidence="18" type="ORF">G3I53_12480</name>
</gene>
<accession>A0A6G3QTN8</accession>
<organism evidence="18">
    <name type="scientific">Streptomyces sp. SID14436</name>
    <dbReference type="NCBI Taxonomy" id="2706070"/>
    <lineage>
        <taxon>Bacteria</taxon>
        <taxon>Bacillati</taxon>
        <taxon>Actinomycetota</taxon>
        <taxon>Actinomycetes</taxon>
        <taxon>Kitasatosporales</taxon>
        <taxon>Streptomycetaceae</taxon>
        <taxon>Streptomyces</taxon>
    </lineage>
</organism>
<dbReference type="Pfam" id="PF17755">
    <property type="entry name" value="UvrA_DNA-bind"/>
    <property type="match status" value="1"/>
</dbReference>
<dbReference type="Gene3D" id="3.40.50.300">
    <property type="entry name" value="P-loop containing nucleotide triphosphate hydrolases"/>
    <property type="match status" value="3"/>
</dbReference>
<dbReference type="PROSITE" id="PS00211">
    <property type="entry name" value="ABC_TRANSPORTER_1"/>
    <property type="match status" value="1"/>
</dbReference>
<dbReference type="InterPro" id="IPR027417">
    <property type="entry name" value="P-loop_NTPase"/>
</dbReference>
<dbReference type="Gene3D" id="1.10.8.280">
    <property type="entry name" value="ABC transporter ATPase domain-like"/>
    <property type="match status" value="1"/>
</dbReference>
<evidence type="ECO:0000256" key="2">
    <source>
        <dbReference type="ARBA" id="ARBA00022490"/>
    </source>
</evidence>
<dbReference type="GO" id="GO:0008270">
    <property type="term" value="F:zinc ion binding"/>
    <property type="evidence" value="ECO:0007669"/>
    <property type="project" value="UniProtKB-KW"/>
</dbReference>
<evidence type="ECO:0000256" key="11">
    <source>
        <dbReference type="ARBA" id="ARBA00022881"/>
    </source>
</evidence>
<keyword evidence="8" id="KW-0863">Zinc-finger</keyword>
<dbReference type="PROSITE" id="PS50893">
    <property type="entry name" value="ABC_TRANSPORTER_2"/>
    <property type="match status" value="2"/>
</dbReference>
<dbReference type="Gene3D" id="1.20.1580.10">
    <property type="entry name" value="ABC transporter ATPase like domain"/>
    <property type="match status" value="2"/>
</dbReference>
<evidence type="ECO:0000256" key="16">
    <source>
        <dbReference type="ARBA" id="ARBA00042156"/>
    </source>
</evidence>
<dbReference type="GO" id="GO:0005524">
    <property type="term" value="F:ATP binding"/>
    <property type="evidence" value="ECO:0007669"/>
    <property type="project" value="UniProtKB-KW"/>
</dbReference>
<evidence type="ECO:0000256" key="7">
    <source>
        <dbReference type="ARBA" id="ARBA00022769"/>
    </source>
</evidence>
<keyword evidence="3" id="KW-0479">Metal-binding</keyword>
<comment type="caution">
    <text evidence="18">The sequence shown here is derived from an EMBL/GenBank/DDBJ whole genome shotgun (WGS) entry which is preliminary data.</text>
</comment>
<dbReference type="SUPFAM" id="SSF52540">
    <property type="entry name" value="P-loop containing nucleoside triphosphate hydrolases"/>
    <property type="match status" value="2"/>
</dbReference>
<comment type="subcellular location">
    <subcellularLocation>
        <location evidence="1">Cytoplasm</location>
    </subcellularLocation>
</comment>
<evidence type="ECO:0000256" key="15">
    <source>
        <dbReference type="ARBA" id="ARBA00039316"/>
    </source>
</evidence>
<dbReference type="SMART" id="SM00382">
    <property type="entry name" value="AAA"/>
    <property type="match status" value="2"/>
</dbReference>
<evidence type="ECO:0000256" key="8">
    <source>
        <dbReference type="ARBA" id="ARBA00022771"/>
    </source>
</evidence>
<protein>
    <recommendedName>
        <fullName evidence="15">UvrABC system protein A</fullName>
    </recommendedName>
    <alternativeName>
        <fullName evidence="16">Excinuclease ABC subunit A</fullName>
    </alternativeName>
</protein>
<dbReference type="GO" id="GO:0005737">
    <property type="term" value="C:cytoplasm"/>
    <property type="evidence" value="ECO:0007669"/>
    <property type="project" value="UniProtKB-SubCell"/>
</dbReference>
<dbReference type="GO" id="GO:0004518">
    <property type="term" value="F:nuclease activity"/>
    <property type="evidence" value="ECO:0007669"/>
    <property type="project" value="UniProtKB-KW"/>
</dbReference>
<evidence type="ECO:0000256" key="5">
    <source>
        <dbReference type="ARBA" id="ARBA00022741"/>
    </source>
</evidence>
<dbReference type="PANTHER" id="PTHR43152">
    <property type="entry name" value="UVRABC SYSTEM PROTEIN A"/>
    <property type="match status" value="1"/>
</dbReference>
<dbReference type="InterPro" id="IPR003439">
    <property type="entry name" value="ABC_transporter-like_ATP-bd"/>
</dbReference>
<comment type="similarity">
    <text evidence="14">Belongs to the ABC transporter superfamily. UvrA family.</text>
</comment>
<evidence type="ECO:0000313" key="18">
    <source>
        <dbReference type="EMBL" id="NEA86836.1"/>
    </source>
</evidence>
<evidence type="ECO:0000256" key="1">
    <source>
        <dbReference type="ARBA" id="ARBA00004496"/>
    </source>
</evidence>
<keyword evidence="12" id="KW-0238">DNA-binding</keyword>
<sequence>MQQKAIQIIGARENNLKGISVEVPKHMVTVFTGVSGSGKSSLVFDTIAAESQRQLNETFTAFVRNRLPKYGQPDVDDIANLSTAVIIDQKRIGGNARSTVGTITDIYALLRLLYSRVGKPWIGYSNAFSFNDPSGMCPDCEGLGHRVQVDLDKLLDRSKSLNEGAIRHPAFNVGGWFWKLYANSGLFDNDKKLRDYTESEWQAFLYGTQGSIALEWQGGKINSKYEGLMDKFNRLYLRKEPDEMSAKNRVALERVVTRGPCDTCQGQRLSRQALGCRINGRNIAELAALEIADLMDAVKKVDASSVSTLTASLIERLQHLVELGLGYLSLNRETSTLSGGESQRIKMVRHLNSSLVDMVYIFDEPTIGLHPSDVQRLSRLLMELAGKGNTVLVVEHDRDIIEMAEHVIDIGPGAGRHGGEIVYQGDVRGLTEADTPTGRYLRRITPIKDRFREARGHLEVTGARAHNLKDISVRIPLGVLTAVTGPAGSGKSTLIHDVLLRQHPSAVVIDQSAVTTNRRSNPATYTGIMDEIRRLFARENQVSPSLFSFNSEGACPTCQGHGIIYTDLAFMDPMITTCEVCAGMRFTEDVLRLTLRGQNIHDVLSMSAAEAAEFFTEPRVATTLRSINRVGLGYLQLGQPLNTLSGGECQRIKLATELGKKGSVYVMDEPTTGLHMSDVDSLVHLVDDLVEKGNSVIVIEHNLDVVKHADWVVDLGPGGGSEGGRVIFEGTPADLAKAEHSVTGRFLAASLADAGSETTGHRARR</sequence>
<keyword evidence="9" id="KW-0862">Zinc</keyword>